<feature type="compositionally biased region" description="Polar residues" evidence="1">
    <location>
        <begin position="124"/>
        <end position="139"/>
    </location>
</feature>
<dbReference type="Pfam" id="PF03456">
    <property type="entry name" value="uDENN"/>
    <property type="match status" value="1"/>
</dbReference>
<feature type="compositionally biased region" description="Polar residues" evidence="1">
    <location>
        <begin position="77"/>
        <end position="86"/>
    </location>
</feature>
<organism evidence="3 4">
    <name type="scientific">Caerostris darwini</name>
    <dbReference type="NCBI Taxonomy" id="1538125"/>
    <lineage>
        <taxon>Eukaryota</taxon>
        <taxon>Metazoa</taxon>
        <taxon>Ecdysozoa</taxon>
        <taxon>Arthropoda</taxon>
        <taxon>Chelicerata</taxon>
        <taxon>Arachnida</taxon>
        <taxon>Araneae</taxon>
        <taxon>Araneomorphae</taxon>
        <taxon>Entelegynae</taxon>
        <taxon>Araneoidea</taxon>
        <taxon>Araneidae</taxon>
        <taxon>Caerostris</taxon>
    </lineage>
</organism>
<dbReference type="Gene3D" id="3.40.50.11500">
    <property type="match status" value="1"/>
</dbReference>
<accession>A0AAV4T8T7</accession>
<dbReference type="SMART" id="SM00800">
    <property type="entry name" value="uDENN"/>
    <property type="match status" value="1"/>
</dbReference>
<evidence type="ECO:0000313" key="4">
    <source>
        <dbReference type="Proteomes" id="UP001054837"/>
    </source>
</evidence>
<dbReference type="PANTHER" id="PTHR15288">
    <property type="entry name" value="DENN DOMAIN-CONTAINING PROTEIN 2"/>
    <property type="match status" value="1"/>
</dbReference>
<evidence type="ECO:0000259" key="2">
    <source>
        <dbReference type="PROSITE" id="PS50211"/>
    </source>
</evidence>
<dbReference type="AlphaFoldDB" id="A0AAV4T8T7"/>
<feature type="compositionally biased region" description="Polar residues" evidence="1">
    <location>
        <begin position="97"/>
        <end position="116"/>
    </location>
</feature>
<comment type="caution">
    <text evidence="3">The sequence shown here is derived from an EMBL/GenBank/DDBJ whole genome shotgun (WGS) entry which is preliminary data.</text>
</comment>
<dbReference type="InterPro" id="IPR051942">
    <property type="entry name" value="DENN_domain_containing_2"/>
</dbReference>
<dbReference type="InterPro" id="IPR005113">
    <property type="entry name" value="uDENN_dom"/>
</dbReference>
<dbReference type="InterPro" id="IPR043153">
    <property type="entry name" value="DENN_C"/>
</dbReference>
<protein>
    <submittedName>
        <fullName evidence="3">DENN domain-containing protein 2B</fullName>
    </submittedName>
</protein>
<sequence>MKRIGKTHLSEPVLKADVKTLQSNAEKTPNKIVSVRERTKLFESNNGLKCDNQNTLSTNMVLNNNEVTHNFEKSESELSNSSTKNELATPPMKPPRTFTSTEKSLSQNSRNGSLKNNELYEKNSALNNGSNSRTKLNSECSDESKPRVTSSSFSLESSSVKGGNKSTRLLSAPEIHARVGNGDLTPKASTPSNKACTIRSYFKNLSNTANNIREKVKQSKIFVDLTPTTVSPPKHYGTLKRSLSEEHIYAEPFSDIKNVKSPEKPKAKNEPLHYMCTPLIKPKVPEKKDDRSIFNRRSVRDVIYGSFAPLRTVSKDNQDSKAGDGAESDVSLKAIQARIIYVKSMRQVSSNNICIAPKLYEVLHVINISGGQPEISHSFPLKVPEEYRFSLLPHICFPDAEYFKTVSTYQSETFHFTLFDKEEKMYGYCLRIMGWPKSNSGKHPLCVKLPVAICILSKFSAPAFYNKLLSEIEKHLALPREKCFKYIRAIQKFGVPNAGANVSIPDYSENSDEDRIIISRPLDFHSVGCELTRALQLLDVEILVKAVASLLLERKVLLFSSSPSNLYHCCKAISSLLYPFQWPHMFIPVLPSCLTVHCCSEFPFIFGLSTNNYNSVLELLAECELLIINIDKGAIVKSYNDEDTILPKKIQRAVITALNLAKNMTDPTEMLRDVMISEAFVHMFVEMVGHYENHFVVQNDKLVFQKEGFLKNAFFYSVQSFLQWFSETQIFDTFINESIWQADYRKIYQTNQRTFFEKRVDEYKWELSHDGESFSHRIEKTVRDFTGLLLFVVNQEKELFRN</sequence>
<dbReference type="Proteomes" id="UP001054837">
    <property type="component" value="Unassembled WGS sequence"/>
</dbReference>
<dbReference type="PROSITE" id="PS50211">
    <property type="entry name" value="DENN"/>
    <property type="match status" value="1"/>
</dbReference>
<dbReference type="InterPro" id="IPR005112">
    <property type="entry name" value="dDENN_dom"/>
</dbReference>
<feature type="region of interest" description="Disordered" evidence="1">
    <location>
        <begin position="71"/>
        <end position="167"/>
    </location>
</feature>
<feature type="domain" description="UDENN" evidence="2">
    <location>
        <begin position="356"/>
        <end position="747"/>
    </location>
</feature>
<dbReference type="FunFam" id="3.40.50.11500:FF:000004">
    <property type="entry name" value="DENN domain-containing protein 2C isoform X1"/>
    <property type="match status" value="1"/>
</dbReference>
<reference evidence="3 4" key="1">
    <citation type="submission" date="2021-06" db="EMBL/GenBank/DDBJ databases">
        <title>Caerostris darwini draft genome.</title>
        <authorList>
            <person name="Kono N."/>
            <person name="Arakawa K."/>
        </authorList>
    </citation>
    <scope>NUCLEOTIDE SEQUENCE [LARGE SCALE GENOMIC DNA]</scope>
</reference>
<dbReference type="InterPro" id="IPR001194">
    <property type="entry name" value="cDENN_dom"/>
</dbReference>
<keyword evidence="4" id="KW-1185">Reference proteome</keyword>
<feature type="compositionally biased region" description="Low complexity" evidence="1">
    <location>
        <begin position="150"/>
        <end position="159"/>
    </location>
</feature>
<dbReference type="Pfam" id="PF02141">
    <property type="entry name" value="DENN"/>
    <property type="match status" value="1"/>
</dbReference>
<dbReference type="InterPro" id="IPR037516">
    <property type="entry name" value="Tripartite_DENN"/>
</dbReference>
<dbReference type="SMART" id="SM00801">
    <property type="entry name" value="dDENN"/>
    <property type="match status" value="1"/>
</dbReference>
<evidence type="ECO:0000256" key="1">
    <source>
        <dbReference type="SAM" id="MobiDB-lite"/>
    </source>
</evidence>
<dbReference type="SMART" id="SM00799">
    <property type="entry name" value="DENN"/>
    <property type="match status" value="1"/>
</dbReference>
<dbReference type="PANTHER" id="PTHR15288:SF0">
    <property type="entry name" value="UDENN DOMAIN-CONTAINING PROTEIN"/>
    <property type="match status" value="1"/>
</dbReference>
<gene>
    <name evidence="3" type="primary">DENND2B</name>
    <name evidence="3" type="ORF">CDAR_419742</name>
</gene>
<dbReference type="Pfam" id="PF03455">
    <property type="entry name" value="dDENN"/>
    <property type="match status" value="1"/>
</dbReference>
<proteinExistence type="predicted"/>
<name>A0AAV4T8T7_9ARAC</name>
<evidence type="ECO:0000313" key="3">
    <source>
        <dbReference type="EMBL" id="GIY41619.1"/>
    </source>
</evidence>
<dbReference type="Gene3D" id="3.30.450.200">
    <property type="match status" value="1"/>
</dbReference>
<dbReference type="EMBL" id="BPLQ01009087">
    <property type="protein sequence ID" value="GIY41619.1"/>
    <property type="molecule type" value="Genomic_DNA"/>
</dbReference>